<keyword evidence="2" id="KW-1185">Reference proteome</keyword>
<comment type="caution">
    <text evidence="1">The sequence shown here is derived from an EMBL/GenBank/DDBJ whole genome shotgun (WGS) entry which is preliminary data.</text>
</comment>
<accession>A0A229UUV6</accession>
<sequence length="218" mass="25852">MNPNLIRYSQQQCRQENDWTRSELLFLEQVWGPAFQYDYHGLQAGFPYEVCEESHKAHQDWVQFMYNRFNLKLLIEITDCPLLSSSISQEELNKRWTAHNQLVLSGWLVLRFSADQVENEPHHCQRQIKQAIGHWWSQQSKTELQPQDADIWKLRRSLLIQMARQRNGILKPRDVADAFQMTSRAAVNWLKRFQAEGIFIGEASNHNRLTRYRLSSHA</sequence>
<dbReference type="Proteomes" id="UP000215509">
    <property type="component" value="Unassembled WGS sequence"/>
</dbReference>
<name>A0A229UUV6_9BACL</name>
<dbReference type="RefSeq" id="WP_094014054.1">
    <property type="nucleotide sequence ID" value="NZ_NMQW01000008.1"/>
</dbReference>
<evidence type="ECO:0000313" key="1">
    <source>
        <dbReference type="EMBL" id="OXM87306.1"/>
    </source>
</evidence>
<proteinExistence type="predicted"/>
<protein>
    <submittedName>
        <fullName evidence="1">Uncharacterized protein</fullName>
    </submittedName>
</protein>
<evidence type="ECO:0000313" key="2">
    <source>
        <dbReference type="Proteomes" id="UP000215509"/>
    </source>
</evidence>
<gene>
    <name evidence="1" type="ORF">CF651_06650</name>
</gene>
<dbReference type="OrthoDB" id="2594539at2"/>
<reference evidence="1 2" key="1">
    <citation type="submission" date="2017-07" db="EMBL/GenBank/DDBJ databases">
        <title>Genome sequencing and assembly of Paenibacillus rigui.</title>
        <authorList>
            <person name="Mayilraj S."/>
        </authorList>
    </citation>
    <scope>NUCLEOTIDE SEQUENCE [LARGE SCALE GENOMIC DNA]</scope>
    <source>
        <strain evidence="1 2">JCM 16352</strain>
    </source>
</reference>
<dbReference type="AlphaFoldDB" id="A0A229UUV6"/>
<dbReference type="EMBL" id="NMQW01000008">
    <property type="protein sequence ID" value="OXM87306.1"/>
    <property type="molecule type" value="Genomic_DNA"/>
</dbReference>
<organism evidence="1 2">
    <name type="scientific">Paenibacillus rigui</name>
    <dbReference type="NCBI Taxonomy" id="554312"/>
    <lineage>
        <taxon>Bacteria</taxon>
        <taxon>Bacillati</taxon>
        <taxon>Bacillota</taxon>
        <taxon>Bacilli</taxon>
        <taxon>Bacillales</taxon>
        <taxon>Paenibacillaceae</taxon>
        <taxon>Paenibacillus</taxon>
    </lineage>
</organism>